<dbReference type="Pfam" id="PF16021">
    <property type="entry name" value="PDCD7"/>
    <property type="match status" value="1"/>
</dbReference>
<feature type="coiled-coil region" evidence="1">
    <location>
        <begin position="515"/>
        <end position="552"/>
    </location>
</feature>
<feature type="compositionally biased region" description="Polar residues" evidence="2">
    <location>
        <begin position="213"/>
        <end position="222"/>
    </location>
</feature>
<name>A0A6P4YR35_BRABE</name>
<gene>
    <name evidence="4" type="primary">LOC109469846</name>
</gene>
<dbReference type="GO" id="GO:0005689">
    <property type="term" value="C:U12-type spliceosomal complex"/>
    <property type="evidence" value="ECO:0007669"/>
    <property type="project" value="TreeGrafter"/>
</dbReference>
<feature type="compositionally biased region" description="Pro residues" evidence="2">
    <location>
        <begin position="17"/>
        <end position="27"/>
    </location>
</feature>
<dbReference type="KEGG" id="bbel:109469846"/>
<feature type="compositionally biased region" description="Basic and acidic residues" evidence="2">
    <location>
        <begin position="265"/>
        <end position="280"/>
    </location>
</feature>
<dbReference type="GeneID" id="109469846"/>
<feature type="compositionally biased region" description="Polar residues" evidence="2">
    <location>
        <begin position="64"/>
        <end position="76"/>
    </location>
</feature>
<dbReference type="OrthoDB" id="2289628at2759"/>
<keyword evidence="3" id="KW-1185">Reference proteome</keyword>
<dbReference type="InterPro" id="IPR031974">
    <property type="entry name" value="PDCD7"/>
</dbReference>
<feature type="compositionally biased region" description="Polar residues" evidence="2">
    <location>
        <begin position="246"/>
        <end position="264"/>
    </location>
</feature>
<reference evidence="4" key="1">
    <citation type="submission" date="2025-08" db="UniProtKB">
        <authorList>
            <consortium name="RefSeq"/>
        </authorList>
    </citation>
    <scope>IDENTIFICATION</scope>
    <source>
        <tissue evidence="4">Gonad</tissue>
    </source>
</reference>
<dbReference type="AlphaFoldDB" id="A0A6P4YR35"/>
<evidence type="ECO:0000256" key="2">
    <source>
        <dbReference type="SAM" id="MobiDB-lite"/>
    </source>
</evidence>
<evidence type="ECO:0000313" key="4">
    <source>
        <dbReference type="RefSeq" id="XP_019624144.1"/>
    </source>
</evidence>
<evidence type="ECO:0000256" key="1">
    <source>
        <dbReference type="SAM" id="Coils"/>
    </source>
</evidence>
<feature type="region of interest" description="Disordered" evidence="2">
    <location>
        <begin position="90"/>
        <end position="112"/>
    </location>
</feature>
<feature type="compositionally biased region" description="Low complexity" evidence="2">
    <location>
        <begin position="183"/>
        <end position="193"/>
    </location>
</feature>
<dbReference type="PANTHER" id="PTHR48190:SF2">
    <property type="entry name" value="PROGRAMMED CELL DEATH PROTEIN 7"/>
    <property type="match status" value="1"/>
</dbReference>
<feature type="region of interest" description="Disordered" evidence="2">
    <location>
        <begin position="210"/>
        <end position="229"/>
    </location>
</feature>
<dbReference type="RefSeq" id="XP_019624144.1">
    <property type="nucleotide sequence ID" value="XM_019768585.1"/>
</dbReference>
<feature type="region of interest" description="Disordered" evidence="2">
    <location>
        <begin position="167"/>
        <end position="195"/>
    </location>
</feature>
<dbReference type="InterPro" id="IPR052831">
    <property type="entry name" value="Apoptosis_promoter"/>
</dbReference>
<feature type="coiled-coil region" evidence="1">
    <location>
        <begin position="311"/>
        <end position="338"/>
    </location>
</feature>
<sequence>MDGFGQWQAGFSRGPPNLGPRPPPHPSQFPFHPNPSTGLPKDAGLNTGQQQNQNNEGQHFYPGTHTSGPGYTNMGQQQQHFGERFSFHQGSVDNLSFPTSSSSQQQYDHSRTQIGFPSGPPMLEEIPQDMGHYADHGARDSHFANSMQSQQPNINMAQHGTAFQQNVSSPFAVNPPSNMLNDSGGTSSSTSMSRGFVNNSFNQMTAFPPPVSHQGQEFQTPKQRLPNIPPPPLFPPLPNISGHLPFTSNVRPATTSGLRPSHGQTSHDHSVQPSDDKVQADADRQWLSTWLTKRGLGTARTKGEKGPALTLPEVRQKLAEWRSLLDQLTEQKAVLTEAVGADESTWQAKMTRAADIKGSLTKMESMFGDEQLLTQLERKLSRIQKKRARMRRLREESYRRRQEDEQRCQDRHQKIDKWRNNILQKDLDAKREAELKKEVDDTLSEVRRKQSEATKSTELLKSLGKLRKLRKEANERKGVKTSSEAERLFECKLQDYIEMMVDRSKMYGEEERMLRAVVEEEQEEERERYRRARKKKEEKEARKKEARQLEMLFGPTDPLDTADPLLPYRQYYEQGDNSVQSLLHIRREWDMYLVPDGTVGATGVPLGWVVPSEPTSEVWAGCLKENIE</sequence>
<dbReference type="Proteomes" id="UP000515135">
    <property type="component" value="Unplaced"/>
</dbReference>
<protein>
    <submittedName>
        <fullName evidence="4">Programmed cell death protein 7-like</fullName>
    </submittedName>
</protein>
<proteinExistence type="predicted"/>
<evidence type="ECO:0000313" key="3">
    <source>
        <dbReference type="Proteomes" id="UP000515135"/>
    </source>
</evidence>
<dbReference type="PANTHER" id="PTHR48190">
    <property type="entry name" value="PROGRAMMED CELL DEATH PROTEIN 7"/>
    <property type="match status" value="1"/>
</dbReference>
<keyword evidence="1" id="KW-0175">Coiled coil</keyword>
<feature type="compositionally biased region" description="Polar residues" evidence="2">
    <location>
        <begin position="167"/>
        <end position="181"/>
    </location>
</feature>
<organism evidence="3 4">
    <name type="scientific">Branchiostoma belcheri</name>
    <name type="common">Amphioxus</name>
    <dbReference type="NCBI Taxonomy" id="7741"/>
    <lineage>
        <taxon>Eukaryota</taxon>
        <taxon>Metazoa</taxon>
        <taxon>Chordata</taxon>
        <taxon>Cephalochordata</taxon>
        <taxon>Leptocardii</taxon>
        <taxon>Amphioxiformes</taxon>
        <taxon>Branchiostomatidae</taxon>
        <taxon>Branchiostoma</taxon>
    </lineage>
</organism>
<feature type="region of interest" description="Disordered" evidence="2">
    <location>
        <begin position="242"/>
        <end position="280"/>
    </location>
</feature>
<accession>A0A6P4YR35</accession>
<feature type="region of interest" description="Disordered" evidence="2">
    <location>
        <begin position="1"/>
        <end position="76"/>
    </location>
</feature>